<evidence type="ECO:0000256" key="5">
    <source>
        <dbReference type="ARBA" id="ARBA00023002"/>
    </source>
</evidence>
<evidence type="ECO:0000259" key="7">
    <source>
        <dbReference type="Pfam" id="PF01494"/>
    </source>
</evidence>
<proteinExistence type="inferred from homology"/>
<keyword evidence="6" id="KW-0503">Monooxygenase</keyword>
<sequence>MTTIPQEPIDARPEANLRILVVGAGVAGMLLALESKRLGLSPIILERRPRIEYAGDFVVIGHSAVRVFKHWPLLNERWKEESYDVESYYNRHTGEQIVGPTPLKPSTGRPLLRNNLMSMLEEAVIRQKIPIRFNQKVIEFFEDDDCGGVVLSNGERISTDIVAACDGVHSTSWRLTTGKKPVTVSSGSAVYRTSVSAKHVFSRDPSLEKRFALREGHPYLKWFNGPGMHGLVFGEGDKICWSIHHPENANTSTESWSATVDSALVADQLLQEHPDWSQDLMSLIRNTPDGTVNDWLLLFRDPEPQWVSRKGRVVQAGDCAHPFLPTSANGATQAMEDAITLAAALRLGVDTGASVKESLAVYNTLR</sequence>
<keyword evidence="9" id="KW-1185">Reference proteome</keyword>
<keyword evidence="4" id="KW-0274">FAD</keyword>
<evidence type="ECO:0000256" key="4">
    <source>
        <dbReference type="ARBA" id="ARBA00022827"/>
    </source>
</evidence>
<feature type="domain" description="FAD-binding" evidence="7">
    <location>
        <begin position="18"/>
        <end position="172"/>
    </location>
</feature>
<evidence type="ECO:0000256" key="6">
    <source>
        <dbReference type="ARBA" id="ARBA00023033"/>
    </source>
</evidence>
<dbReference type="GO" id="GO:0071949">
    <property type="term" value="F:FAD binding"/>
    <property type="evidence" value="ECO:0007669"/>
    <property type="project" value="InterPro"/>
</dbReference>
<evidence type="ECO:0000313" key="9">
    <source>
        <dbReference type="Proteomes" id="UP000781932"/>
    </source>
</evidence>
<reference evidence="8" key="1">
    <citation type="submission" date="2020-03" db="EMBL/GenBank/DDBJ databases">
        <authorList>
            <person name="He L."/>
        </authorList>
    </citation>
    <scope>NUCLEOTIDE SEQUENCE</scope>
    <source>
        <strain evidence="8">CkLH20</strain>
    </source>
</reference>
<dbReference type="EMBL" id="JAATWM020000025">
    <property type="protein sequence ID" value="KAF9874680.1"/>
    <property type="molecule type" value="Genomic_DNA"/>
</dbReference>
<dbReference type="PANTHER" id="PTHR13789">
    <property type="entry name" value="MONOOXYGENASE"/>
    <property type="match status" value="1"/>
</dbReference>
<comment type="caution">
    <text evidence="8">The sequence shown here is derived from an EMBL/GenBank/DDBJ whole genome shotgun (WGS) entry which is preliminary data.</text>
</comment>
<dbReference type="GeneID" id="62163607"/>
<dbReference type="PANTHER" id="PTHR13789:SF315">
    <property type="entry name" value="FAD-DEPENDENT MONOOXYGENASE MDPD"/>
    <property type="match status" value="1"/>
</dbReference>
<keyword evidence="5" id="KW-0560">Oxidoreductase</keyword>
<dbReference type="Pfam" id="PF01494">
    <property type="entry name" value="FAD_binding_3"/>
    <property type="match status" value="2"/>
</dbReference>
<organism evidence="8 9">
    <name type="scientific">Colletotrichum karsti</name>
    <dbReference type="NCBI Taxonomy" id="1095194"/>
    <lineage>
        <taxon>Eukaryota</taxon>
        <taxon>Fungi</taxon>
        <taxon>Dikarya</taxon>
        <taxon>Ascomycota</taxon>
        <taxon>Pezizomycotina</taxon>
        <taxon>Sordariomycetes</taxon>
        <taxon>Hypocreomycetidae</taxon>
        <taxon>Glomerellales</taxon>
        <taxon>Glomerellaceae</taxon>
        <taxon>Colletotrichum</taxon>
        <taxon>Colletotrichum boninense species complex</taxon>
    </lineage>
</organism>
<gene>
    <name evidence="8" type="ORF">CkaCkLH20_07817</name>
</gene>
<dbReference type="Proteomes" id="UP000781932">
    <property type="component" value="Unassembled WGS sequence"/>
</dbReference>
<comment type="cofactor">
    <cofactor evidence="1">
        <name>FAD</name>
        <dbReference type="ChEBI" id="CHEBI:57692"/>
    </cofactor>
</comment>
<dbReference type="PRINTS" id="PR00420">
    <property type="entry name" value="RNGMNOXGNASE"/>
</dbReference>
<dbReference type="InterPro" id="IPR002938">
    <property type="entry name" value="FAD-bd"/>
</dbReference>
<dbReference type="SUPFAM" id="SSF51905">
    <property type="entry name" value="FAD/NAD(P)-binding domain"/>
    <property type="match status" value="1"/>
</dbReference>
<evidence type="ECO:0000256" key="1">
    <source>
        <dbReference type="ARBA" id="ARBA00001974"/>
    </source>
</evidence>
<dbReference type="InterPro" id="IPR050493">
    <property type="entry name" value="FAD-dep_Monooxygenase_BioMet"/>
</dbReference>
<dbReference type="GO" id="GO:0004497">
    <property type="term" value="F:monooxygenase activity"/>
    <property type="evidence" value="ECO:0007669"/>
    <property type="project" value="UniProtKB-KW"/>
</dbReference>
<reference evidence="8" key="2">
    <citation type="submission" date="2020-11" db="EMBL/GenBank/DDBJ databases">
        <title>Whole genome sequencing of Colletotrichum sp.</title>
        <authorList>
            <person name="Li H."/>
        </authorList>
    </citation>
    <scope>NUCLEOTIDE SEQUENCE</scope>
    <source>
        <strain evidence="8">CkLH20</strain>
    </source>
</reference>
<keyword evidence="3" id="KW-0285">Flavoprotein</keyword>
<evidence type="ECO:0000313" key="8">
    <source>
        <dbReference type="EMBL" id="KAF9874680.1"/>
    </source>
</evidence>
<evidence type="ECO:0000256" key="3">
    <source>
        <dbReference type="ARBA" id="ARBA00022630"/>
    </source>
</evidence>
<dbReference type="AlphaFoldDB" id="A0A9P6LJC2"/>
<protein>
    <recommendedName>
        <fullName evidence="7">FAD-binding domain-containing protein</fullName>
    </recommendedName>
</protein>
<dbReference type="OrthoDB" id="16820at2759"/>
<name>A0A9P6LJC2_9PEZI</name>
<feature type="domain" description="FAD-binding" evidence="7">
    <location>
        <begin position="309"/>
        <end position="363"/>
    </location>
</feature>
<accession>A0A9P6LJC2</accession>
<dbReference type="RefSeq" id="XP_038744141.1">
    <property type="nucleotide sequence ID" value="XM_038890533.1"/>
</dbReference>
<evidence type="ECO:0000256" key="2">
    <source>
        <dbReference type="ARBA" id="ARBA00007992"/>
    </source>
</evidence>
<dbReference type="Gene3D" id="3.50.50.60">
    <property type="entry name" value="FAD/NAD(P)-binding domain"/>
    <property type="match status" value="1"/>
</dbReference>
<dbReference type="InterPro" id="IPR036188">
    <property type="entry name" value="FAD/NAD-bd_sf"/>
</dbReference>
<comment type="similarity">
    <text evidence="2">Belongs to the paxM FAD-dependent monooxygenase family.</text>
</comment>